<comment type="caution">
    <text evidence="8">Lacks conserved residue(s) required for the propagation of feature annotation.</text>
</comment>
<dbReference type="GO" id="GO:0060122">
    <property type="term" value="P:inner ear receptor cell stereocilium organization"/>
    <property type="evidence" value="ECO:0007669"/>
    <property type="project" value="Ensembl"/>
</dbReference>
<dbReference type="GeneTree" id="ENSGT00940000157490"/>
<dbReference type="InterPro" id="IPR002919">
    <property type="entry name" value="TIL_dom"/>
</dbReference>
<proteinExistence type="inferred from homology"/>
<dbReference type="InterPro" id="IPR036195">
    <property type="entry name" value="AbfB_ABD_sf"/>
</dbReference>
<dbReference type="Pfam" id="PF00094">
    <property type="entry name" value="VWD"/>
    <property type="match status" value="4"/>
</dbReference>
<dbReference type="GO" id="GO:0046556">
    <property type="term" value="F:alpha-L-arabinofuranosidase activity"/>
    <property type="evidence" value="ECO:0007669"/>
    <property type="project" value="InterPro"/>
</dbReference>
<dbReference type="Pfam" id="PF01826">
    <property type="entry name" value="TIL"/>
    <property type="match status" value="1"/>
</dbReference>
<keyword evidence="3" id="KW-0677">Repeat</keyword>
<dbReference type="GO" id="GO:0008344">
    <property type="term" value="P:adult locomotory behavior"/>
    <property type="evidence" value="ECO:0007669"/>
    <property type="project" value="Ensembl"/>
</dbReference>
<accession>F6U4F8</accession>
<evidence type="ECO:0000259" key="12">
    <source>
        <dbReference type="PROSITE" id="PS51233"/>
    </source>
</evidence>
<dbReference type="SMART" id="SM00041">
    <property type="entry name" value="CT"/>
    <property type="match status" value="1"/>
</dbReference>
<comment type="subcellular location">
    <subcellularLocation>
        <location evidence="1">Secreted</location>
    </subcellularLocation>
</comment>
<feature type="compositionally biased region" description="Pro residues" evidence="9">
    <location>
        <begin position="1420"/>
        <end position="1436"/>
    </location>
</feature>
<keyword evidence="14" id="KW-1185">Reference proteome</keyword>
<dbReference type="FunFam" id="2.10.25.10:FF:000055">
    <property type="entry name" value="alpha-tectorin isoform X1"/>
    <property type="match status" value="1"/>
</dbReference>
<dbReference type="InterPro" id="IPR001007">
    <property type="entry name" value="VWF_dom"/>
</dbReference>
<dbReference type="InterPro" id="IPR036084">
    <property type="entry name" value="Ser_inhib-like_sf"/>
</dbReference>
<feature type="compositionally biased region" description="Pro residues" evidence="9">
    <location>
        <begin position="1552"/>
        <end position="1562"/>
    </location>
</feature>
<keyword evidence="8" id="KW-0245">EGF-like domain</keyword>
<feature type="domain" description="VWFD" evidence="12">
    <location>
        <begin position="78"/>
        <end position="251"/>
    </location>
</feature>
<dbReference type="InParanoid" id="F6U4F8"/>
<dbReference type="Bgee" id="ENSOANG00000010676">
    <property type="expression patterns" value="Expressed in heart and 4 other cell types or tissues"/>
</dbReference>
<dbReference type="InterPro" id="IPR000742">
    <property type="entry name" value="EGF"/>
</dbReference>
<evidence type="ECO:0000256" key="3">
    <source>
        <dbReference type="ARBA" id="ARBA00022737"/>
    </source>
</evidence>
<dbReference type="Pfam" id="PF05270">
    <property type="entry name" value="AbfB"/>
    <property type="match status" value="1"/>
</dbReference>
<evidence type="ECO:0000256" key="9">
    <source>
        <dbReference type="SAM" id="MobiDB-lite"/>
    </source>
</evidence>
<dbReference type="GO" id="GO:0046373">
    <property type="term" value="P:L-arabinose metabolic process"/>
    <property type="evidence" value="ECO:0007669"/>
    <property type="project" value="InterPro"/>
</dbReference>
<name>F6U4F8_ORNAN</name>
<evidence type="ECO:0000256" key="2">
    <source>
        <dbReference type="ARBA" id="ARBA00022525"/>
    </source>
</evidence>
<dbReference type="CDD" id="cd19941">
    <property type="entry name" value="TIL"/>
    <property type="match status" value="4"/>
</dbReference>
<evidence type="ECO:0000256" key="4">
    <source>
        <dbReference type="ARBA" id="ARBA00023157"/>
    </source>
</evidence>
<dbReference type="PANTHER" id="PTHR11339">
    <property type="entry name" value="EXTRACELLULAR MATRIX GLYCOPROTEIN RELATED"/>
    <property type="match status" value="1"/>
</dbReference>
<evidence type="ECO:0000259" key="11">
    <source>
        <dbReference type="PROSITE" id="PS50026"/>
    </source>
</evidence>
<dbReference type="SUPFAM" id="SSF57603">
    <property type="entry name" value="FnI-like domain"/>
    <property type="match status" value="2"/>
</dbReference>
<dbReference type="GO" id="GO:0005829">
    <property type="term" value="C:cytosol"/>
    <property type="evidence" value="ECO:0007669"/>
    <property type="project" value="Ensembl"/>
</dbReference>
<dbReference type="SUPFAM" id="SSF110221">
    <property type="entry name" value="AbfB domain"/>
    <property type="match status" value="1"/>
</dbReference>
<dbReference type="InterPro" id="IPR058753">
    <property type="entry name" value="TIL_OTOGL_Mucin"/>
</dbReference>
<feature type="compositionally biased region" description="Polar residues" evidence="9">
    <location>
        <begin position="1728"/>
        <end position="1738"/>
    </location>
</feature>
<feature type="disulfide bond" evidence="7">
    <location>
        <begin position="2736"/>
        <end position="2785"/>
    </location>
</feature>
<feature type="compositionally biased region" description="Low complexity" evidence="9">
    <location>
        <begin position="1483"/>
        <end position="1495"/>
    </location>
</feature>
<reference evidence="13" key="3">
    <citation type="submission" date="2025-09" db="UniProtKB">
        <authorList>
            <consortium name="Ensembl"/>
        </authorList>
    </citation>
    <scope>IDENTIFICATION</scope>
    <source>
        <strain evidence="13">Glennie</strain>
    </source>
</reference>
<evidence type="ECO:0000256" key="6">
    <source>
        <dbReference type="ARBA" id="ARBA00061260"/>
    </source>
</evidence>
<dbReference type="SMART" id="SM00216">
    <property type="entry name" value="VWD"/>
    <property type="match status" value="4"/>
</dbReference>
<dbReference type="FunCoup" id="F6U4F8">
    <property type="interactions" value="64"/>
</dbReference>
<dbReference type="InterPro" id="IPR050780">
    <property type="entry name" value="Mucin_vWF_Thrombospondin_sf"/>
</dbReference>
<dbReference type="InterPro" id="IPR058754">
    <property type="entry name" value="OTOGL-like_N"/>
</dbReference>
<dbReference type="PROSITE" id="PS01225">
    <property type="entry name" value="CTCK_2"/>
    <property type="match status" value="1"/>
</dbReference>
<feature type="domain" description="VWFD" evidence="12">
    <location>
        <begin position="897"/>
        <end position="1067"/>
    </location>
</feature>
<reference evidence="13 14" key="1">
    <citation type="journal article" date="2008" name="Nature">
        <title>Genome analysis of the platypus reveals unique signatures of evolution.</title>
        <authorList>
            <person name="Warren W.C."/>
            <person name="Hillier L.W."/>
            <person name="Marshall Graves J.A."/>
            <person name="Birney E."/>
            <person name="Ponting C.P."/>
            <person name="Grutzner F."/>
            <person name="Belov K."/>
            <person name="Miller W."/>
            <person name="Clarke L."/>
            <person name="Chinwalla A.T."/>
            <person name="Yang S.P."/>
            <person name="Heger A."/>
            <person name="Locke D.P."/>
            <person name="Miethke P."/>
            <person name="Waters P.D."/>
            <person name="Veyrunes F."/>
            <person name="Fulton L."/>
            <person name="Fulton B."/>
            <person name="Graves T."/>
            <person name="Wallis J."/>
            <person name="Puente X.S."/>
            <person name="Lopez-Otin C."/>
            <person name="Ordonez G.R."/>
            <person name="Eichler E.E."/>
            <person name="Chen L."/>
            <person name="Cheng Z."/>
            <person name="Deakin J.E."/>
            <person name="Alsop A."/>
            <person name="Thompson K."/>
            <person name="Kirby P."/>
            <person name="Papenfuss A.T."/>
            <person name="Wakefield M.J."/>
            <person name="Olender T."/>
            <person name="Lancet D."/>
            <person name="Huttley G.A."/>
            <person name="Smit A.F."/>
            <person name="Pask A."/>
            <person name="Temple-Smith P."/>
            <person name="Batzer M.A."/>
            <person name="Walker J.A."/>
            <person name="Konkel M.K."/>
            <person name="Harris R.S."/>
            <person name="Whittington C.M."/>
            <person name="Wong E.S."/>
            <person name="Gemmell N.J."/>
            <person name="Buschiazzo E."/>
            <person name="Vargas Jentzsch I.M."/>
            <person name="Merkel A."/>
            <person name="Schmitz J."/>
            <person name="Zemann A."/>
            <person name="Churakov G."/>
            <person name="Kriegs J.O."/>
            <person name="Brosius J."/>
            <person name="Murchison E.P."/>
            <person name="Sachidanandam R."/>
            <person name="Smith C."/>
            <person name="Hannon G.J."/>
            <person name="Tsend-Ayush E."/>
            <person name="McMillan D."/>
            <person name="Attenborough R."/>
            <person name="Rens W."/>
            <person name="Ferguson-Smith M."/>
            <person name="Lefevre C.M."/>
            <person name="Sharp J.A."/>
            <person name="Nicholas K.R."/>
            <person name="Ray D.A."/>
            <person name="Kube M."/>
            <person name="Reinhardt R."/>
            <person name="Pringle T.H."/>
            <person name="Taylor J."/>
            <person name="Jones R.C."/>
            <person name="Nixon B."/>
            <person name="Dacheux J.L."/>
            <person name="Niwa H."/>
            <person name="Sekita Y."/>
            <person name="Huang X."/>
            <person name="Stark A."/>
            <person name="Kheradpour P."/>
            <person name="Kellis M."/>
            <person name="Flicek P."/>
            <person name="Chen Y."/>
            <person name="Webber C."/>
            <person name="Hardison R."/>
            <person name="Nelson J."/>
            <person name="Hallsworth-Pepin K."/>
            <person name="Delehaunty K."/>
            <person name="Markovic C."/>
            <person name="Minx P."/>
            <person name="Feng Y."/>
            <person name="Kremitzki C."/>
            <person name="Mitreva M."/>
            <person name="Glasscock J."/>
            <person name="Wylie T."/>
            <person name="Wohldmann P."/>
            <person name="Thiru P."/>
            <person name="Nhan M.N."/>
            <person name="Pohl C.S."/>
            <person name="Smith S.M."/>
            <person name="Hou S."/>
            <person name="Nefedov M."/>
            <person name="de Jong P.J."/>
            <person name="Renfree M.B."/>
            <person name="Mardis E.R."/>
            <person name="Wilson R.K."/>
        </authorList>
    </citation>
    <scope>NUCLEOTIDE SEQUENCE [LARGE SCALE GENOMIC DNA]</scope>
    <source>
        <strain evidence="13 14">Glennie</strain>
    </source>
</reference>
<dbReference type="Pfam" id="PF25961">
    <property type="entry name" value="OTOGL_N"/>
    <property type="match status" value="1"/>
</dbReference>
<dbReference type="Gene3D" id="2.80.10.50">
    <property type="match status" value="1"/>
</dbReference>
<evidence type="ECO:0000256" key="5">
    <source>
        <dbReference type="ARBA" id="ARBA00023180"/>
    </source>
</evidence>
<evidence type="ECO:0000313" key="14">
    <source>
        <dbReference type="Proteomes" id="UP000002279"/>
    </source>
</evidence>
<dbReference type="InterPro" id="IPR001846">
    <property type="entry name" value="VWF_type-D"/>
</dbReference>
<dbReference type="HOGENOM" id="CLU_407644_0_0_1"/>
<sequence>MARQSRAVLSCIPIFHTEKMADDFRPLSPYSSQICSTHLFSCFNGGECVNQRFCDCSRFNATGPRCQAVYNSGLERDSICRTWGQYHFETFDGLYYYFPGKSTYALVRQHEMEEQSFSIQVHNDRDCRSFPYSCTRSISLFFAGEEEVRLSGNVTSKGVGIPLPHMLGKLQIQRVAEYVIVRHQFAFTLAWDGTSAVYIKMSPEYIGKTHGLCGNNNAIPQDDLLTSFGKLTEDVAEFVNSWQEDLPKEAPSQNVSFPFQSPCLGQSQESMQAIYELCETLLRSPFEMCHNYVSPHPFMAACTSDLCLSAADSSAWCRALTEYARACAHAARPLHSWRAQFPLSITCGNRDFTYNECVTCCPVTCRQQASCVESEIACVDGCYCADGLIYENEGCVQPTECPCDFHGSFYPTGSVVHDDCNNCTCVSGAWVCTDAVCPAECSVTGDSHFMTFDGRRYTFPATCHYILAKSHSSGEFTITLQNAPCGLNQDGACIQSVNLILNQDPRRQVTLTHSGDVLLSDQYKISLPYTDESFEIRKLSSIFLQVRTRIGVQVMYDCEGLRLYLRVDARWKEDTVGLCGTFNGNMQDDFLSPVGVPESTPQLFGNSWKTLSACTSEGPSPPMDPCDVHLQAAPYAAESCSILTGELFAPCSSYLSPVSYYEQCRRDTCKCGQVCLCSALAHYAHQCRRYGVSVDFRPHFPDCTVPCEDTQEYSSCSSSCGQTCQALSVPETCSGECVEGCACPAGTYLRSEAGRCVPRSECPCYFQGIQYPPGENIVTSLGQEFHEITLCLSASTCPPGQVFVNCSQPRATAGLSRERTCEDQLLNLTVPAHLPCLSGCACPQGLVRHGDECFVPEECPCSWKGKEYFPGDKVHSSCHTCTCQHGSFQCTFHPCASICTTYGDRHFRTFDGLPFDFVGTCKVHLVKGMSDISFSVIIENVNCFNTGIICRKFLSINVGKSFVIFDDDTGNPGPGSFLAEEQQVRVWKAGFFTLVHFPHEHVTLLWDQGTTVHIQAGPRWQGELSGLCGNFDLKTVNEMRTPENFDLTNAQEFGSSWAAGECVDGSDTRDPCGLNPLREPFAKKECGLLLGEVFEICHSVVDVTWFYSNCLTDTCGCNRGGDCECFCTSVSAYAHQCCQHGVSVDWRSPRVCPYDCEYFNRGLGKGPYQLISYSEGGVRMAARRSGGPVFPAQREHLVPGDTVSFRLTAGMYKSRTHDQSLVSIETADRPNYFLRLASNDSLALSRWEATEAFQNRSTFAVHRNTWVMGYSSFESFAKPGYFIHISGTTVSLKKYHHSEEFRLSTLFKLVDAEFPAPAPSACEWRYDSCTSPCFRTCRDPEGDDCREVPKVEGCVPTCLDHMVLDEITQRCVYLEDSATSRSVSPPVSASAAATRPPSVVPPSSAAVPPTRSLAASPSTPVTPPPSPADSLPPAPALTPSAPTTLPTIPAGSLPLSPAVSPSAPKTTSTSPAVSLPPPPLPSPSALTVPSPSAATPSPPPSAVSPSAAVSSSPPPAPSPSAPTSPSQPLGTPSSPPYGPSPSAAASSFASPAVPPSAAPSRPPFAATPTPAVLSAHVVSAAPAQPRAPTLTASTTGRADQTPEAVAAPTQAPTGTRARDADTPLPLHHTEAEEIMSLPPPEPHEEGRVPHPATLFPSKLVPALSTAPEAKASVSEFPKSPLLLPEQLPLTRAPVTETITSTASRPPGVTSSGPATPWPPAQMPLTHTGPFTGQSSPTQSEKVLAFSYPFLTSPRPVEAVGLPGPPAPTVPAPVHLIGQEAPLSSGSTSALRSDAPPLVRAPTPARSAEAEPTRASTAVPVPSKSVTERMAVPSKQAPPSTSPSGSPRDVGLGPPARPLPVEPASAEAGHPEVILDFITTPPPSSQPLPLAPQTMRVSVPGRTTPQSPESYPVPSEFWETPEMSSTPSAAYLTPGPAECVRHLCLEGQLIQVNRSQHCPFSAGPPSCGLRGPAVRARGDKCCPQWECACRCSFFPDLNVVTFDGNHVAVFKEAAYVVIQSRDEVVTVHVMHCESEALGHLSSRPLCLARMSVTHRDNEVIVDRLNRKVTVNSKFALSPVQKYGFKIKDTGNMYVIRTPLNSRIQWFHSSGLMVLEWNGTRESSTRGLCGFCDGEVGNDLMLPNGTVLEYADDPATFLDSWLVPTSLKSEGKARYRKANCSTTDCSACVQMVSNWTFRHCHAHVSPREFCELWVRDTELVQHPCMALTAYVAMCNKFDVCVEWRSPHYCPFPCPGDSAYQPCLAACATARTCRESDQEVQETDLCQGLSEGCVCPEGTLLHRPYAPLCVPEEKCACTDSSGAPRALGETWNASLSGCCVHRCVDNETVIPVEPPCPEPPRGCRRFGEVALMLPNDHSCCPRTICVCNQTLCDSLIPECKSSEKLIPSFREDSCCPNYECGESCDPEKCEPVGQAPRCRPDQTLIAGWLEHTCCISYICACGVCSDQIPRCQEGEVLVVDGNVTEERCCPPYHCVCESFRCPRISCGVGTALVEVWSPARCCPYQTCGKVTCPGLRPSIRVQGEKLQVDKKFRDGVENVCGCTTYKCVRERVCVSPGRGLLRPGQTVVERGADGTCRTSRCTHVPDPETDFYRIDTTSVDCHLKCTANQEYEPPRDVSTCCGTCRNVSCLHTFPNGTVSKSKPGTSWISNCVRYDCTSTEVGAVLVDSPVSCPPFNETDCLKTGGYVVPFLEGCCRTCKEDGKSCRKVTVRMTIRKNDCRSNTPVNIVSCDGKCPSASIYNYNINTYARFCKCCRELGLQRRSVQLYCTSNATWVTYTIQEPTDCSCQWS</sequence>
<dbReference type="Pfam" id="PF08742">
    <property type="entry name" value="C8"/>
    <property type="match status" value="4"/>
</dbReference>
<keyword evidence="4 7" id="KW-1015">Disulfide bond</keyword>
<feature type="region of interest" description="Disordered" evidence="9">
    <location>
        <begin position="1381"/>
        <end position="1652"/>
    </location>
</feature>
<feature type="compositionally biased region" description="Low complexity" evidence="9">
    <location>
        <begin position="1381"/>
        <end position="1419"/>
    </location>
</feature>
<dbReference type="PROSITE" id="PS51233">
    <property type="entry name" value="VWFD"/>
    <property type="match status" value="4"/>
</dbReference>
<dbReference type="Pfam" id="PF25960">
    <property type="entry name" value="Fn1-VW_OTOGL"/>
    <property type="match status" value="1"/>
</dbReference>
<dbReference type="PROSITE" id="PS50026">
    <property type="entry name" value="EGF_3"/>
    <property type="match status" value="1"/>
</dbReference>
<feature type="compositionally biased region" description="Polar residues" evidence="9">
    <location>
        <begin position="1781"/>
        <end position="1790"/>
    </location>
</feature>
<dbReference type="InterPro" id="IPR007934">
    <property type="entry name" value="AbfB_ABD"/>
</dbReference>
<dbReference type="SUPFAM" id="SSF57567">
    <property type="entry name" value="Serine protease inhibitors"/>
    <property type="match status" value="4"/>
</dbReference>
<feature type="domain" description="VWFD" evidence="12">
    <location>
        <begin position="439"/>
        <end position="615"/>
    </location>
</feature>
<dbReference type="InterPro" id="IPR058755">
    <property type="entry name" value="Fn1-VW_OTOGL"/>
</dbReference>
<dbReference type="SMART" id="SM00215">
    <property type="entry name" value="VWC_out"/>
    <property type="match status" value="2"/>
</dbReference>
<dbReference type="Proteomes" id="UP000002279">
    <property type="component" value="Chromosome 3"/>
</dbReference>
<dbReference type="GO" id="GO:0005615">
    <property type="term" value="C:extracellular space"/>
    <property type="evidence" value="ECO:0000318"/>
    <property type="project" value="GO_Central"/>
</dbReference>
<dbReference type="GO" id="GO:0031012">
    <property type="term" value="C:extracellular matrix"/>
    <property type="evidence" value="ECO:0000318"/>
    <property type="project" value="GO_Central"/>
</dbReference>
<dbReference type="SMART" id="SM00832">
    <property type="entry name" value="C8"/>
    <property type="match status" value="4"/>
</dbReference>
<feature type="region of interest" description="Disordered" evidence="9">
    <location>
        <begin position="1698"/>
        <end position="1738"/>
    </location>
</feature>
<evidence type="ECO:0000256" key="1">
    <source>
        <dbReference type="ARBA" id="ARBA00004613"/>
    </source>
</evidence>
<comment type="similarity">
    <text evidence="6">Belongs to the otogelin family.</text>
</comment>
<feature type="compositionally biased region" description="Pro residues" evidence="9">
    <location>
        <begin position="1512"/>
        <end position="1522"/>
    </location>
</feature>
<feature type="compositionally biased region" description="Polar residues" evidence="9">
    <location>
        <begin position="1698"/>
        <end position="1713"/>
    </location>
</feature>
<dbReference type="Gene3D" id="2.10.25.10">
    <property type="entry name" value="Laminin"/>
    <property type="match status" value="4"/>
</dbReference>
<evidence type="ECO:0000256" key="8">
    <source>
        <dbReference type="PROSITE-ProRule" id="PRU00076"/>
    </source>
</evidence>
<dbReference type="OMA" id="YREPPGK"/>
<feature type="domain" description="VWFD" evidence="12">
    <location>
        <begin position="1988"/>
        <end position="2168"/>
    </location>
</feature>
<feature type="compositionally biased region" description="Basic and acidic residues" evidence="9">
    <location>
        <begin position="1616"/>
        <end position="1631"/>
    </location>
</feature>
<evidence type="ECO:0000313" key="13">
    <source>
        <dbReference type="Ensembl" id="ENSOANP00000016930.3"/>
    </source>
</evidence>
<evidence type="ECO:0000256" key="7">
    <source>
        <dbReference type="PROSITE-ProRule" id="PRU00039"/>
    </source>
</evidence>
<feature type="compositionally biased region" description="Low complexity" evidence="9">
    <location>
        <begin position="1540"/>
        <end position="1551"/>
    </location>
</feature>
<reference evidence="13" key="2">
    <citation type="submission" date="2025-08" db="UniProtKB">
        <authorList>
            <consortium name="Ensembl"/>
        </authorList>
    </citation>
    <scope>IDENTIFICATION</scope>
    <source>
        <strain evidence="13">Glennie</strain>
    </source>
</reference>
<protein>
    <submittedName>
        <fullName evidence="13">Otogelin</fullName>
    </submittedName>
</protein>
<keyword evidence="2" id="KW-0964">Secreted</keyword>
<dbReference type="GO" id="GO:0008104">
    <property type="term" value="P:intracellular protein localization"/>
    <property type="evidence" value="ECO:0007669"/>
    <property type="project" value="Ensembl"/>
</dbReference>
<dbReference type="Ensembl" id="ENSOANT00000016933.3">
    <property type="protein sequence ID" value="ENSOANP00000016930.3"/>
    <property type="gene ID" value="ENSOANG00000010676.3"/>
</dbReference>
<feature type="domain" description="EGF-like" evidence="11">
    <location>
        <begin position="31"/>
        <end position="67"/>
    </location>
</feature>
<feature type="domain" description="CTCK" evidence="10">
    <location>
        <begin position="2722"/>
        <end position="2807"/>
    </location>
</feature>
<feature type="region of interest" description="Disordered" evidence="9">
    <location>
        <begin position="1758"/>
        <end position="1865"/>
    </location>
</feature>
<dbReference type="Pfam" id="PF25962">
    <property type="entry name" value="TIL_OTOGL_Mucin"/>
    <property type="match status" value="1"/>
</dbReference>
<dbReference type="PANTHER" id="PTHR11339:SF228">
    <property type="entry name" value="OTOGELIN"/>
    <property type="match status" value="1"/>
</dbReference>
<dbReference type="FunFam" id="2.10.25.10:FF:000397">
    <property type="entry name" value="Otogelin"/>
    <property type="match status" value="1"/>
</dbReference>
<keyword evidence="5" id="KW-0325">Glycoprotein</keyword>
<dbReference type="InterPro" id="IPR006207">
    <property type="entry name" value="Cys_knot_C"/>
</dbReference>
<dbReference type="GO" id="GO:0005201">
    <property type="term" value="F:extracellular matrix structural constituent"/>
    <property type="evidence" value="ECO:0000318"/>
    <property type="project" value="GO_Central"/>
</dbReference>
<feature type="compositionally biased region" description="Low complexity" evidence="9">
    <location>
        <begin position="1437"/>
        <end position="1473"/>
    </location>
</feature>
<evidence type="ECO:0000259" key="10">
    <source>
        <dbReference type="PROSITE" id="PS01225"/>
    </source>
</evidence>
<dbReference type="InterPro" id="IPR014853">
    <property type="entry name" value="VWF/SSPO/ZAN-like_Cys-rich_dom"/>
</dbReference>
<organism evidence="13 14">
    <name type="scientific">Ornithorhynchus anatinus</name>
    <name type="common">Duckbill platypus</name>
    <dbReference type="NCBI Taxonomy" id="9258"/>
    <lineage>
        <taxon>Eukaryota</taxon>
        <taxon>Metazoa</taxon>
        <taxon>Chordata</taxon>
        <taxon>Craniata</taxon>
        <taxon>Vertebrata</taxon>
        <taxon>Euteleostomi</taxon>
        <taxon>Mammalia</taxon>
        <taxon>Monotremata</taxon>
        <taxon>Ornithorhynchidae</taxon>
        <taxon>Ornithorhynchus</taxon>
    </lineage>
</organism>
<gene>
    <name evidence="13" type="primary">OTOG</name>
</gene>
<dbReference type="GO" id="GO:0055127">
    <property type="term" value="P:vibrational conductance of sound to the inner ear"/>
    <property type="evidence" value="ECO:0007669"/>
    <property type="project" value="Ensembl"/>
</dbReference>